<organism evidence="1 2">
    <name type="scientific">Patella caerulea</name>
    <name type="common">Rayed Mediterranean limpet</name>
    <dbReference type="NCBI Taxonomy" id="87958"/>
    <lineage>
        <taxon>Eukaryota</taxon>
        <taxon>Metazoa</taxon>
        <taxon>Spiralia</taxon>
        <taxon>Lophotrochozoa</taxon>
        <taxon>Mollusca</taxon>
        <taxon>Gastropoda</taxon>
        <taxon>Patellogastropoda</taxon>
        <taxon>Patelloidea</taxon>
        <taxon>Patellidae</taxon>
        <taxon>Patella</taxon>
    </lineage>
</organism>
<gene>
    <name evidence="1" type="ORF">SNE40_011659</name>
</gene>
<protein>
    <submittedName>
        <fullName evidence="1">Uncharacterized protein</fullName>
    </submittedName>
</protein>
<keyword evidence="2" id="KW-1185">Reference proteome</keyword>
<dbReference type="GO" id="GO:0003697">
    <property type="term" value="F:single-stranded DNA binding"/>
    <property type="evidence" value="ECO:0007669"/>
    <property type="project" value="TreeGrafter"/>
</dbReference>
<evidence type="ECO:0000313" key="2">
    <source>
        <dbReference type="Proteomes" id="UP001347796"/>
    </source>
</evidence>
<dbReference type="GO" id="GO:0000712">
    <property type="term" value="P:resolution of meiotic recombination intermediates"/>
    <property type="evidence" value="ECO:0007669"/>
    <property type="project" value="InterPro"/>
</dbReference>
<dbReference type="Proteomes" id="UP001347796">
    <property type="component" value="Unassembled WGS sequence"/>
</dbReference>
<name>A0AAN8JN67_PATCE</name>
<evidence type="ECO:0000313" key="1">
    <source>
        <dbReference type="EMBL" id="KAK6179256.1"/>
    </source>
</evidence>
<dbReference type="GO" id="GO:0000794">
    <property type="term" value="C:condensed nuclear chromosome"/>
    <property type="evidence" value="ECO:0007669"/>
    <property type="project" value="InterPro"/>
</dbReference>
<dbReference type="AlphaFoldDB" id="A0AAN8JN67"/>
<dbReference type="PANTHER" id="PTHR35668">
    <property type="entry name" value="PROTEIN SHORTAGE IN CHIASMATA 1 ORTHOLOG"/>
    <property type="match status" value="1"/>
</dbReference>
<sequence length="479" mass="55797">MPRYLGINYWQQAIDQRREFYNRSLLTIPHYLEQIDLYVHQGTVNGFYDKQSIKALEVFEDYDDDKFRSFVKIPCSEKYGKIESFNDTGTNYIDDKDEIEVIPSSNPESQKSTQWEAYKDVLENKENDKELETFQREDLDMFDEMLKDKDILEEVLCIENNYKVKLPHLQQLAGILQPKDIKDPLCNSQGQQYTEQMIFMDELKLNNHAGNPSIKADICDNKETFNKIKLEDGKNDLEELISPISCKEDNYMISSIQVLLENSQPDSQSPMKSNLQICDEMKEKLVTATECIENDFGGSKETIQEKEFREINEEGQIKSICLEDTLIESPLFVTESLSIESYTKTQLWNFDHIQSFAMPSLKTKKLLLRDTEEKFLLKKFWQQEKYHDEDLCIRLQVPDISNGMLNVYNVMIEMKTSIQITNEANLGAAELKLSWDPFPKNVCCTSTFDGDKLTLNPRKTCMIPSKSLEDYKGILLRNK</sequence>
<reference evidence="1 2" key="1">
    <citation type="submission" date="2024-01" db="EMBL/GenBank/DDBJ databases">
        <title>The genome of the rayed Mediterranean limpet Patella caerulea (Linnaeus, 1758).</title>
        <authorList>
            <person name="Anh-Thu Weber A."/>
            <person name="Halstead-Nussloch G."/>
        </authorList>
    </citation>
    <scope>NUCLEOTIDE SEQUENCE [LARGE SCALE GENOMIC DNA]</scope>
    <source>
        <strain evidence="1">AATW-2023a</strain>
        <tissue evidence="1">Whole specimen</tissue>
    </source>
</reference>
<dbReference type="GO" id="GO:0016887">
    <property type="term" value="F:ATP hydrolysis activity"/>
    <property type="evidence" value="ECO:0007669"/>
    <property type="project" value="InterPro"/>
</dbReference>
<dbReference type="InterPro" id="IPR039991">
    <property type="entry name" value="SHOC1"/>
</dbReference>
<accession>A0AAN8JN67</accession>
<dbReference type="PANTHER" id="PTHR35668:SF1">
    <property type="entry name" value="PROTEIN SHORTAGE IN CHIASMATA 1 ORTHOLOG"/>
    <property type="match status" value="1"/>
</dbReference>
<comment type="caution">
    <text evidence="1">The sequence shown here is derived from an EMBL/GenBank/DDBJ whole genome shotgun (WGS) entry which is preliminary data.</text>
</comment>
<proteinExistence type="predicted"/>
<dbReference type="EMBL" id="JAZGQO010000008">
    <property type="protein sequence ID" value="KAK6179256.1"/>
    <property type="molecule type" value="Genomic_DNA"/>
</dbReference>